<keyword evidence="3" id="KW-0436">Ligase</keyword>
<dbReference type="GO" id="GO:0005737">
    <property type="term" value="C:cytoplasm"/>
    <property type="evidence" value="ECO:0007669"/>
    <property type="project" value="TreeGrafter"/>
</dbReference>
<dbReference type="NCBIfam" id="TIGR02291">
    <property type="entry name" value="rimK_rel_E_lig"/>
    <property type="match status" value="1"/>
</dbReference>
<dbReference type="Pfam" id="PF14397">
    <property type="entry name" value="ATPgrasp_ST"/>
    <property type="match status" value="1"/>
</dbReference>
<evidence type="ECO:0000313" key="4">
    <source>
        <dbReference type="Proteomes" id="UP000198870"/>
    </source>
</evidence>
<dbReference type="GO" id="GO:0005524">
    <property type="term" value="F:ATP binding"/>
    <property type="evidence" value="ECO:0007669"/>
    <property type="project" value="UniProtKB-UniRule"/>
</dbReference>
<dbReference type="EMBL" id="FMUX01000027">
    <property type="protein sequence ID" value="SCY85488.1"/>
    <property type="molecule type" value="Genomic_DNA"/>
</dbReference>
<dbReference type="AlphaFoldDB" id="A0A1G5JCP5"/>
<dbReference type="OrthoDB" id="336227at2"/>
<evidence type="ECO:0000313" key="3">
    <source>
        <dbReference type="EMBL" id="SCY85488.1"/>
    </source>
</evidence>
<dbReference type="InterPro" id="IPR011758">
    <property type="entry name" value="RimK-rel_E_lig"/>
</dbReference>
<evidence type="ECO:0000259" key="2">
    <source>
        <dbReference type="PROSITE" id="PS50975"/>
    </source>
</evidence>
<organism evidence="3 4">
    <name type="scientific">Desulfoluna spongiiphila</name>
    <dbReference type="NCBI Taxonomy" id="419481"/>
    <lineage>
        <taxon>Bacteria</taxon>
        <taxon>Pseudomonadati</taxon>
        <taxon>Thermodesulfobacteriota</taxon>
        <taxon>Desulfobacteria</taxon>
        <taxon>Desulfobacterales</taxon>
        <taxon>Desulfolunaceae</taxon>
        <taxon>Desulfoluna</taxon>
    </lineage>
</organism>
<dbReference type="InterPro" id="IPR011761">
    <property type="entry name" value="ATP-grasp"/>
</dbReference>
<protein>
    <submittedName>
        <fullName evidence="3">Alpha-L-glutamate ligase-related protein</fullName>
    </submittedName>
</protein>
<feature type="domain" description="ATP-grasp" evidence="2">
    <location>
        <begin position="45"/>
        <end position="311"/>
    </location>
</feature>
<sequence length="340" mass="36536">MTMFASPFKLKKAGVVGMNRRNVVLIARNNRRELYPSVDDKLKTKVLLQKAGISAPRLLGVVKTQGNVRELDSFLDTCPPFVIKPSRGSGGKGILVISGRHGQDYLKPGGDRVTIGEIKRHASNTLSGLFSLGGHSDVAMIEEMVDFSDAFEGFSYQGVPDIRVIVYKGYPVMAMTRLSTAASEGKANLHQGAVGVGIDVGTGEALKAVQFSRQVTHHPDTGKELSTLSVPHWRDFLDLAARCYEITGLGYLGVDIVLDRLKGPMILELNARPGLAIQIANGHGLQPRVDRVDVEGTKGKNASERVLFSMEAFSVSKETGGMTSVPSDCCGRLAAATGQK</sequence>
<evidence type="ECO:0000256" key="1">
    <source>
        <dbReference type="PROSITE-ProRule" id="PRU00409"/>
    </source>
</evidence>
<reference evidence="3 4" key="1">
    <citation type="submission" date="2016-10" db="EMBL/GenBank/DDBJ databases">
        <authorList>
            <person name="de Groot N.N."/>
        </authorList>
    </citation>
    <scope>NUCLEOTIDE SEQUENCE [LARGE SCALE GENOMIC DNA]</scope>
    <source>
        <strain evidence="3 4">AA1</strain>
    </source>
</reference>
<dbReference type="GO" id="GO:0018169">
    <property type="term" value="F:ribosomal S6-glutamic acid ligase activity"/>
    <property type="evidence" value="ECO:0007669"/>
    <property type="project" value="TreeGrafter"/>
</dbReference>
<dbReference type="STRING" id="419481.SAMN05216233_12734"/>
<dbReference type="InterPro" id="IPR039523">
    <property type="entry name" value="RimK-rel_E_lig_ATP-grasp"/>
</dbReference>
<keyword evidence="1" id="KW-0067">ATP-binding</keyword>
<dbReference type="GO" id="GO:0046872">
    <property type="term" value="F:metal ion binding"/>
    <property type="evidence" value="ECO:0007669"/>
    <property type="project" value="InterPro"/>
</dbReference>
<dbReference type="Gene3D" id="3.30.470.20">
    <property type="entry name" value="ATP-grasp fold, B domain"/>
    <property type="match status" value="1"/>
</dbReference>
<dbReference type="PROSITE" id="PS50975">
    <property type="entry name" value="ATP_GRASP"/>
    <property type="match status" value="1"/>
</dbReference>
<dbReference type="PANTHER" id="PTHR21621">
    <property type="entry name" value="RIBOSOMAL PROTEIN S6 MODIFICATION PROTEIN"/>
    <property type="match status" value="1"/>
</dbReference>
<dbReference type="Proteomes" id="UP000198870">
    <property type="component" value="Unassembled WGS sequence"/>
</dbReference>
<keyword evidence="1" id="KW-0547">Nucleotide-binding</keyword>
<proteinExistence type="predicted"/>
<name>A0A1G5JCP5_9BACT</name>
<dbReference type="GO" id="GO:0009432">
    <property type="term" value="P:SOS response"/>
    <property type="evidence" value="ECO:0007669"/>
    <property type="project" value="TreeGrafter"/>
</dbReference>
<dbReference type="PANTHER" id="PTHR21621:SF0">
    <property type="entry name" value="BETA-CITRYLGLUTAMATE SYNTHASE B-RELATED"/>
    <property type="match status" value="1"/>
</dbReference>
<gene>
    <name evidence="3" type="ORF">SAMN05216233_12734</name>
</gene>
<accession>A0A1G5JCP5</accession>
<dbReference type="SUPFAM" id="SSF56059">
    <property type="entry name" value="Glutathione synthetase ATP-binding domain-like"/>
    <property type="match status" value="1"/>
</dbReference>
<keyword evidence="4" id="KW-1185">Reference proteome</keyword>